<proteinExistence type="predicted"/>
<evidence type="ECO:0000313" key="1">
    <source>
        <dbReference type="EMBL" id="QSQ25546.1"/>
    </source>
</evidence>
<protein>
    <submittedName>
        <fullName evidence="1">Uncharacterized protein</fullName>
    </submittedName>
</protein>
<sequence length="112" mass="11998">MKTITWKCTAGAGWQWLSGSPGTPGFPTTGDGERSGTITLPPNPNYWYPCISLVLQGQSIGNAYLRYFQDGNVDKVQAIAVAQGSWIEYGPVDTQTSQTNASGGINLLVNLM</sequence>
<dbReference type="Proteomes" id="UP000662747">
    <property type="component" value="Chromosome"/>
</dbReference>
<dbReference type="RefSeq" id="WP_206727101.1">
    <property type="nucleotide sequence ID" value="NZ_CP071090.1"/>
</dbReference>
<accession>A0ABX7P539</accession>
<gene>
    <name evidence="1" type="ORF">JY651_11685</name>
</gene>
<reference evidence="1 2" key="1">
    <citation type="submission" date="2021-02" db="EMBL/GenBank/DDBJ databases">
        <title>De Novo genome assembly of isolated myxobacteria.</title>
        <authorList>
            <person name="Stevens D.C."/>
        </authorList>
    </citation>
    <scope>NUCLEOTIDE SEQUENCE [LARGE SCALE GENOMIC DNA]</scope>
    <source>
        <strain evidence="2">SCPEA02</strain>
    </source>
</reference>
<keyword evidence="2" id="KW-1185">Reference proteome</keyword>
<evidence type="ECO:0000313" key="2">
    <source>
        <dbReference type="Proteomes" id="UP000662747"/>
    </source>
</evidence>
<organism evidence="1 2">
    <name type="scientific">Pyxidicoccus parkwayensis</name>
    <dbReference type="NCBI Taxonomy" id="2813578"/>
    <lineage>
        <taxon>Bacteria</taxon>
        <taxon>Pseudomonadati</taxon>
        <taxon>Myxococcota</taxon>
        <taxon>Myxococcia</taxon>
        <taxon>Myxococcales</taxon>
        <taxon>Cystobacterineae</taxon>
        <taxon>Myxococcaceae</taxon>
        <taxon>Pyxidicoccus</taxon>
    </lineage>
</organism>
<name>A0ABX7P539_9BACT</name>
<dbReference type="EMBL" id="CP071090">
    <property type="protein sequence ID" value="QSQ25546.1"/>
    <property type="molecule type" value="Genomic_DNA"/>
</dbReference>